<dbReference type="PANTHER" id="PTHR30087:SF0">
    <property type="entry name" value="INNER MEMBRANE PROTEIN"/>
    <property type="match status" value="1"/>
</dbReference>
<organism evidence="2">
    <name type="scientific">candidate division WOR-3 bacterium</name>
    <dbReference type="NCBI Taxonomy" id="2052148"/>
    <lineage>
        <taxon>Bacteria</taxon>
        <taxon>Bacteria division WOR-3</taxon>
    </lineage>
</organism>
<dbReference type="PIRSF" id="PIRSF037004">
    <property type="entry name" value="UCP037004"/>
    <property type="match status" value="1"/>
</dbReference>
<reference evidence="2" key="1">
    <citation type="journal article" date="2020" name="mSystems">
        <title>Genome- and Community-Level Interaction Insights into Carbon Utilization and Element Cycling Functions of Hydrothermarchaeota in Hydrothermal Sediment.</title>
        <authorList>
            <person name="Zhou Z."/>
            <person name="Liu Y."/>
            <person name="Xu W."/>
            <person name="Pan J."/>
            <person name="Luo Z.H."/>
            <person name="Li M."/>
        </authorList>
    </citation>
    <scope>NUCLEOTIDE SEQUENCE [LARGE SCALE GENOMIC DNA]</scope>
    <source>
        <strain evidence="2">SpSt-488</strain>
    </source>
</reference>
<evidence type="ECO:0000313" key="2">
    <source>
        <dbReference type="EMBL" id="HGK28616.1"/>
    </source>
</evidence>
<dbReference type="AlphaFoldDB" id="A0A7C4GDK0"/>
<dbReference type="InterPro" id="IPR017087">
    <property type="entry name" value="UCP037004"/>
</dbReference>
<evidence type="ECO:0000259" key="1">
    <source>
        <dbReference type="Pfam" id="PF08349"/>
    </source>
</evidence>
<comment type="caution">
    <text evidence="2">The sequence shown here is derived from an EMBL/GenBank/DDBJ whole genome shotgun (WGS) entry which is preliminary data.</text>
</comment>
<dbReference type="InterPro" id="IPR007553">
    <property type="entry name" value="2-thiour_desulf"/>
</dbReference>
<proteinExistence type="predicted"/>
<dbReference type="InterPro" id="IPR013560">
    <property type="entry name" value="DUF1722"/>
</dbReference>
<dbReference type="Pfam" id="PF04463">
    <property type="entry name" value="2-thiour_desulf"/>
    <property type="match status" value="1"/>
</dbReference>
<protein>
    <submittedName>
        <fullName evidence="2">DUF523 and DUF1722 domain-containing protein</fullName>
    </submittedName>
</protein>
<dbReference type="EMBL" id="DSUT01000142">
    <property type="protein sequence ID" value="HGK28616.1"/>
    <property type="molecule type" value="Genomic_DNA"/>
</dbReference>
<dbReference type="PANTHER" id="PTHR30087">
    <property type="entry name" value="INNER MEMBRANE PROTEIN"/>
    <property type="match status" value="1"/>
</dbReference>
<sequence length="319" mass="36042">MVKPRVVFSRCLGFDHCRYNGDIISDEFCRRLAACVEPVPVCPEMEIGLGVPRDPIRIVYQGEERRLLQPATGRDVSAPMRGFADRFLTAVGPVDGFVLKSRSPSCGTRDVKSYNEEGNIRPAASRQGFFAAAVMERFAERPVEDEGRLKSFLIRESFLSRLFSLARFRTLQEKPTMAGLVRFHATHKLLLMAYDQTALHRLGRLVANPERRPLTGLLDEYETGLARALARPPKYASAVNVLLHALGYFSRSLNAAEKSFFLDALERYRAGRLPLSVPVSIIQSWIVRFGQPYLAEQVFFQPYPDELRELSDSGKGRDR</sequence>
<gene>
    <name evidence="2" type="ORF">ENS41_06635</name>
</gene>
<name>A0A7C4GDK0_UNCW3</name>
<feature type="domain" description="DUF1722" evidence="1">
    <location>
        <begin position="188"/>
        <end position="304"/>
    </location>
</feature>
<accession>A0A7C4GDK0</accession>
<dbReference type="Pfam" id="PF08349">
    <property type="entry name" value="DUF1722"/>
    <property type="match status" value="1"/>
</dbReference>